<protein>
    <recommendedName>
        <fullName evidence="4">DUF1735 domain-containing protein</fullName>
    </recommendedName>
</protein>
<dbReference type="Proteomes" id="UP000199138">
    <property type="component" value="Unassembled WGS sequence"/>
</dbReference>
<dbReference type="EMBL" id="FPBK01000012">
    <property type="protein sequence ID" value="SFU67551.1"/>
    <property type="molecule type" value="Genomic_DNA"/>
</dbReference>
<feature type="signal peptide" evidence="1">
    <location>
        <begin position="1"/>
        <end position="21"/>
    </location>
</feature>
<keyword evidence="1" id="KW-0732">Signal</keyword>
<dbReference type="PROSITE" id="PS51257">
    <property type="entry name" value="PROKAR_LIPOPROTEIN"/>
    <property type="match status" value="1"/>
</dbReference>
<reference evidence="2 3" key="1">
    <citation type="submission" date="2016-10" db="EMBL/GenBank/DDBJ databases">
        <authorList>
            <person name="de Groot N.N."/>
        </authorList>
    </citation>
    <scope>NUCLEOTIDE SEQUENCE [LARGE SCALE GENOMIC DNA]</scope>
    <source>
        <strain evidence="2 3">CGMCC 1.12333</strain>
    </source>
</reference>
<dbReference type="STRING" id="1224947.SAMN05216480_112142"/>
<evidence type="ECO:0000256" key="1">
    <source>
        <dbReference type="SAM" id="SignalP"/>
    </source>
</evidence>
<evidence type="ECO:0000313" key="2">
    <source>
        <dbReference type="EMBL" id="SFU67551.1"/>
    </source>
</evidence>
<dbReference type="OrthoDB" id="1446228at2"/>
<accession>A0A1I7I3P6</accession>
<proteinExistence type="predicted"/>
<name>A0A1I7I3P6_9FLAO</name>
<sequence length="163" mass="18238">MKKLLAFVLIGILFASCSSDDANEVDCSLFDPVFPELYIRLVDDTGANLIENGTVNPENITVEGNFESPGFWYIPPNEFANPDADIRKYDHTLSLSIPNESNFEYTIHLNSTTTIVLNVEAKFVELPCGVSYFVPTKLTYNNQNIISENAATDEFIFLAEIEL</sequence>
<keyword evidence="3" id="KW-1185">Reference proteome</keyword>
<evidence type="ECO:0008006" key="4">
    <source>
        <dbReference type="Google" id="ProtNLM"/>
    </source>
</evidence>
<organism evidence="2 3">
    <name type="scientific">Pustulibacterium marinum</name>
    <dbReference type="NCBI Taxonomy" id="1224947"/>
    <lineage>
        <taxon>Bacteria</taxon>
        <taxon>Pseudomonadati</taxon>
        <taxon>Bacteroidota</taxon>
        <taxon>Flavobacteriia</taxon>
        <taxon>Flavobacteriales</taxon>
        <taxon>Flavobacteriaceae</taxon>
        <taxon>Pustulibacterium</taxon>
    </lineage>
</organism>
<dbReference type="RefSeq" id="WP_093025924.1">
    <property type="nucleotide sequence ID" value="NZ_FPBK01000012.1"/>
</dbReference>
<feature type="chain" id="PRO_5011630977" description="DUF1735 domain-containing protein" evidence="1">
    <location>
        <begin position="22"/>
        <end position="163"/>
    </location>
</feature>
<dbReference type="AlphaFoldDB" id="A0A1I7I3P6"/>
<evidence type="ECO:0000313" key="3">
    <source>
        <dbReference type="Proteomes" id="UP000199138"/>
    </source>
</evidence>
<gene>
    <name evidence="2" type="ORF">SAMN05216480_112142</name>
</gene>